<dbReference type="AlphaFoldDB" id="A0A4R5KA47"/>
<feature type="transmembrane region" description="Helical" evidence="1">
    <location>
        <begin position="95"/>
        <end position="112"/>
    </location>
</feature>
<protein>
    <submittedName>
        <fullName evidence="2">Uncharacterized protein</fullName>
    </submittedName>
</protein>
<accession>A0A4R5KA47</accession>
<organism evidence="2 3">
    <name type="scientific">Paenibacillus piri</name>
    <dbReference type="NCBI Taxonomy" id="2547395"/>
    <lineage>
        <taxon>Bacteria</taxon>
        <taxon>Bacillati</taxon>
        <taxon>Bacillota</taxon>
        <taxon>Bacilli</taxon>
        <taxon>Bacillales</taxon>
        <taxon>Paenibacillaceae</taxon>
        <taxon>Paenibacillus</taxon>
    </lineage>
</organism>
<proteinExistence type="predicted"/>
<keyword evidence="3" id="KW-1185">Reference proteome</keyword>
<dbReference type="EMBL" id="SMRT01000025">
    <property type="protein sequence ID" value="TDF91712.1"/>
    <property type="molecule type" value="Genomic_DNA"/>
</dbReference>
<feature type="transmembrane region" description="Helical" evidence="1">
    <location>
        <begin position="42"/>
        <end position="65"/>
    </location>
</feature>
<gene>
    <name evidence="2" type="ORF">E1757_31750</name>
</gene>
<sequence>MRTRIKKTTRLFIIILISAGVSLFFCTYNNKLDKINILNDDIIVNLLSGLLALSIAVITLIYTLLDKIREKLKKFNNEEIDKKVAALFKSLQNDTWAILIFLVTIIVVILLRDTDVPLAFFAIADIVSTLFSLLNTLSKIPTK</sequence>
<feature type="transmembrane region" description="Helical" evidence="1">
    <location>
        <begin position="118"/>
        <end position="137"/>
    </location>
</feature>
<reference evidence="2 3" key="1">
    <citation type="submission" date="2019-03" db="EMBL/GenBank/DDBJ databases">
        <title>This is whole genome sequence of Paenibacillus sp MS74 strain.</title>
        <authorList>
            <person name="Trinh H.N."/>
        </authorList>
    </citation>
    <scope>NUCLEOTIDE SEQUENCE [LARGE SCALE GENOMIC DNA]</scope>
    <source>
        <strain evidence="2 3">MS74</strain>
    </source>
</reference>
<comment type="caution">
    <text evidence="2">The sequence shown here is derived from an EMBL/GenBank/DDBJ whole genome shotgun (WGS) entry which is preliminary data.</text>
</comment>
<name>A0A4R5KA47_9BACL</name>
<keyword evidence="1" id="KW-0812">Transmembrane</keyword>
<feature type="transmembrane region" description="Helical" evidence="1">
    <location>
        <begin position="12"/>
        <end position="30"/>
    </location>
</feature>
<evidence type="ECO:0000313" key="2">
    <source>
        <dbReference type="EMBL" id="TDF91712.1"/>
    </source>
</evidence>
<evidence type="ECO:0000256" key="1">
    <source>
        <dbReference type="SAM" id="Phobius"/>
    </source>
</evidence>
<dbReference type="RefSeq" id="WP_133235863.1">
    <property type="nucleotide sequence ID" value="NZ_SMRT01000025.1"/>
</dbReference>
<keyword evidence="1" id="KW-1133">Transmembrane helix</keyword>
<keyword evidence="1" id="KW-0472">Membrane</keyword>
<dbReference type="Proteomes" id="UP000295636">
    <property type="component" value="Unassembled WGS sequence"/>
</dbReference>
<evidence type="ECO:0000313" key="3">
    <source>
        <dbReference type="Proteomes" id="UP000295636"/>
    </source>
</evidence>